<evidence type="ECO:0000256" key="8">
    <source>
        <dbReference type="ARBA" id="ARBA00023077"/>
    </source>
</evidence>
<evidence type="ECO:0000256" key="13">
    <source>
        <dbReference type="SAM" id="MobiDB-lite"/>
    </source>
</evidence>
<dbReference type="GO" id="GO:0006826">
    <property type="term" value="P:iron ion transport"/>
    <property type="evidence" value="ECO:0007669"/>
    <property type="project" value="UniProtKB-KW"/>
</dbReference>
<keyword evidence="5 11" id="KW-0812">Transmembrane</keyword>
<protein>
    <submittedName>
        <fullName evidence="16">TonB-dependent receptor</fullName>
    </submittedName>
</protein>
<evidence type="ECO:0000256" key="6">
    <source>
        <dbReference type="ARBA" id="ARBA00023004"/>
    </source>
</evidence>
<reference evidence="16" key="1">
    <citation type="submission" date="2020-11" db="EMBL/GenBank/DDBJ databases">
        <title>Novosphingobium aureum sp. nov., a marine bacterium isolated from sediment of a salt flat.</title>
        <authorList>
            <person name="Yoo Y."/>
            <person name="Kim J.-J."/>
        </authorList>
    </citation>
    <scope>NUCLEOTIDE SEQUENCE</scope>
    <source>
        <strain evidence="16">YJ-S2-02</strain>
    </source>
</reference>
<evidence type="ECO:0000259" key="15">
    <source>
        <dbReference type="Pfam" id="PF07715"/>
    </source>
</evidence>
<evidence type="ECO:0000256" key="2">
    <source>
        <dbReference type="ARBA" id="ARBA00022448"/>
    </source>
</evidence>
<dbReference type="PROSITE" id="PS52016">
    <property type="entry name" value="TONB_DEPENDENT_REC_3"/>
    <property type="match status" value="1"/>
</dbReference>
<accession>A0A931MKH6</accession>
<comment type="caution">
    <text evidence="16">The sequence shown here is derived from an EMBL/GenBank/DDBJ whole genome shotgun (WGS) entry which is preliminary data.</text>
</comment>
<dbReference type="InterPro" id="IPR039426">
    <property type="entry name" value="TonB-dep_rcpt-like"/>
</dbReference>
<evidence type="ECO:0000256" key="12">
    <source>
        <dbReference type="RuleBase" id="RU003357"/>
    </source>
</evidence>
<keyword evidence="2 11" id="KW-0813">Transport</keyword>
<sequence>MALAGGVSAQAQTATTSQDTVDAQKGSDARPAGGLNEIIVSARKRQETSQDVPVAVTAISAETIDRYDLTSIEKVAASMGQLTVGRNSTGSGAQITLRGIGTAPSSIGIEQSVAVVVDGVYYGQGRIINEGFFDASSIEVLKGPQALFFGKNATAGVINIATNDPTPVFEASARMGYEFKSDTVYGEGIVSTPLNDTTGVRLAIRASSMSGGYFTNGGQELPYVTTDRATGTPVATSHVQPVGPRDVPGEKEIMGRLTLKSELTDALTATVKASYSRTKVNNPASNRVAYECADGATWFNESLSCGKNFVVYNNDMPADIAATIPGAGDGSQFNKYESWGVTGTLEYAGDNFTVTSVTNYQKNRNRLLVDGDFSSGSAGVTFAVEDSKWHAFSSELRVLTDFDFPLNAMIGGLYQDTRRDFLQYVVNGGAENSAVSDPSYRYADFVKDSYTDGKTLAAYGQAILTVTDAIEATGGIRYTHETKDSEFVQPYAANALFAPGVVVAADQTFDNWSPEATLRWQPARDINLFVSYKTAYKSGGFSNSGINSILASADNFTFGPEKAKGFEGGIKSTLFDRQLRLNLIGYTYKYTNLQIDFFDATVFAFNTVNAGAVRTKGIELEAEYAPYAAPGLTVRGSLNYNHARYEDFLAPCYSGQTIAEGCSLPNRFQDLSGTETAMAPTWTGTFGVSYDTEIADDTRLSLSADSKYSDSYLPSGFGNPYSRQDAYLTLDASAKVSFGEHWDLALIGKNLTNRFIATGVVDGPGTGSGTGTAAGIHADQIGLISLPRSVRLQLTWRY</sequence>
<keyword evidence="6" id="KW-0408">Iron</keyword>
<gene>
    <name evidence="16" type="ORF">I5E68_03415</name>
</gene>
<dbReference type="Proteomes" id="UP000617634">
    <property type="component" value="Unassembled WGS sequence"/>
</dbReference>
<keyword evidence="10 11" id="KW-0998">Cell outer membrane</keyword>
<keyword evidence="17" id="KW-1185">Reference proteome</keyword>
<evidence type="ECO:0000256" key="11">
    <source>
        <dbReference type="PROSITE-ProRule" id="PRU01360"/>
    </source>
</evidence>
<organism evidence="16 17">
    <name type="scientific">Novosphingobium aureum</name>
    <dbReference type="NCBI Taxonomy" id="2792964"/>
    <lineage>
        <taxon>Bacteria</taxon>
        <taxon>Pseudomonadati</taxon>
        <taxon>Pseudomonadota</taxon>
        <taxon>Alphaproteobacteria</taxon>
        <taxon>Sphingomonadales</taxon>
        <taxon>Sphingomonadaceae</taxon>
        <taxon>Novosphingobium</taxon>
    </lineage>
</organism>
<evidence type="ECO:0000256" key="1">
    <source>
        <dbReference type="ARBA" id="ARBA00004571"/>
    </source>
</evidence>
<evidence type="ECO:0000256" key="4">
    <source>
        <dbReference type="ARBA" id="ARBA00022496"/>
    </source>
</evidence>
<dbReference type="EMBL" id="JADZGI010000001">
    <property type="protein sequence ID" value="MBH0112001.1"/>
    <property type="molecule type" value="Genomic_DNA"/>
</dbReference>
<feature type="region of interest" description="Disordered" evidence="13">
    <location>
        <begin position="1"/>
        <end position="35"/>
    </location>
</feature>
<name>A0A931MKH6_9SPHN</name>
<feature type="domain" description="TonB-dependent receptor plug" evidence="15">
    <location>
        <begin position="50"/>
        <end position="157"/>
    </location>
</feature>
<evidence type="ECO:0000256" key="3">
    <source>
        <dbReference type="ARBA" id="ARBA00022452"/>
    </source>
</evidence>
<keyword evidence="16" id="KW-0675">Receptor</keyword>
<dbReference type="SUPFAM" id="SSF56935">
    <property type="entry name" value="Porins"/>
    <property type="match status" value="1"/>
</dbReference>
<dbReference type="Gene3D" id="2.40.170.20">
    <property type="entry name" value="TonB-dependent receptor, beta-barrel domain"/>
    <property type="match status" value="1"/>
</dbReference>
<dbReference type="Pfam" id="PF00593">
    <property type="entry name" value="TonB_dep_Rec_b-barrel"/>
    <property type="match status" value="1"/>
</dbReference>
<evidence type="ECO:0000256" key="5">
    <source>
        <dbReference type="ARBA" id="ARBA00022692"/>
    </source>
</evidence>
<comment type="subcellular location">
    <subcellularLocation>
        <location evidence="1 11">Cell outer membrane</location>
        <topology evidence="1 11">Multi-pass membrane protein</topology>
    </subcellularLocation>
</comment>
<keyword evidence="4" id="KW-0410">Iron transport</keyword>
<keyword evidence="8 12" id="KW-0798">TonB box</keyword>
<proteinExistence type="inferred from homology"/>
<keyword evidence="9 11" id="KW-0472">Membrane</keyword>
<dbReference type="InterPro" id="IPR012910">
    <property type="entry name" value="Plug_dom"/>
</dbReference>
<feature type="compositionally biased region" description="Low complexity" evidence="13">
    <location>
        <begin position="7"/>
        <end position="24"/>
    </location>
</feature>
<evidence type="ECO:0000256" key="9">
    <source>
        <dbReference type="ARBA" id="ARBA00023136"/>
    </source>
</evidence>
<evidence type="ECO:0000313" key="17">
    <source>
        <dbReference type="Proteomes" id="UP000617634"/>
    </source>
</evidence>
<keyword evidence="3 11" id="KW-1134">Transmembrane beta strand</keyword>
<comment type="similarity">
    <text evidence="11 12">Belongs to the TonB-dependent receptor family.</text>
</comment>
<feature type="domain" description="TonB-dependent receptor-like beta-barrel" evidence="14">
    <location>
        <begin position="325"/>
        <end position="751"/>
    </location>
</feature>
<dbReference type="InterPro" id="IPR036942">
    <property type="entry name" value="Beta-barrel_TonB_sf"/>
</dbReference>
<evidence type="ECO:0000256" key="10">
    <source>
        <dbReference type="ARBA" id="ARBA00023237"/>
    </source>
</evidence>
<keyword evidence="7" id="KW-0406">Ion transport</keyword>
<dbReference type="AlphaFoldDB" id="A0A931MKH6"/>
<evidence type="ECO:0000313" key="16">
    <source>
        <dbReference type="EMBL" id="MBH0112001.1"/>
    </source>
</evidence>
<dbReference type="PANTHER" id="PTHR32552">
    <property type="entry name" value="FERRICHROME IRON RECEPTOR-RELATED"/>
    <property type="match status" value="1"/>
</dbReference>
<dbReference type="InterPro" id="IPR000531">
    <property type="entry name" value="Beta-barrel_TonB"/>
</dbReference>
<dbReference type="Pfam" id="PF07715">
    <property type="entry name" value="Plug"/>
    <property type="match status" value="1"/>
</dbReference>
<dbReference type="GO" id="GO:0009279">
    <property type="term" value="C:cell outer membrane"/>
    <property type="evidence" value="ECO:0007669"/>
    <property type="project" value="UniProtKB-SubCell"/>
</dbReference>
<evidence type="ECO:0000256" key="7">
    <source>
        <dbReference type="ARBA" id="ARBA00023065"/>
    </source>
</evidence>
<evidence type="ECO:0000259" key="14">
    <source>
        <dbReference type="Pfam" id="PF00593"/>
    </source>
</evidence>
<dbReference type="PANTHER" id="PTHR32552:SF81">
    <property type="entry name" value="TONB-DEPENDENT OUTER MEMBRANE RECEPTOR"/>
    <property type="match status" value="1"/>
</dbReference>